<protein>
    <submittedName>
        <fullName evidence="7">MFS transporter</fullName>
    </submittedName>
</protein>
<name>A0ABP9NNH1_9PSEU</name>
<comment type="caution">
    <text evidence="7">The sequence shown here is derived from an EMBL/GenBank/DDBJ whole genome shotgun (WGS) entry which is preliminary data.</text>
</comment>
<dbReference type="EMBL" id="BAABJO010000008">
    <property type="protein sequence ID" value="GAA5119610.1"/>
    <property type="molecule type" value="Genomic_DNA"/>
</dbReference>
<evidence type="ECO:0000256" key="1">
    <source>
        <dbReference type="ARBA" id="ARBA00004651"/>
    </source>
</evidence>
<feature type="transmembrane region" description="Helical" evidence="5">
    <location>
        <begin position="253"/>
        <end position="272"/>
    </location>
</feature>
<accession>A0ABP9NNH1</accession>
<gene>
    <name evidence="7" type="ORF">GCM10023320_25600</name>
</gene>
<dbReference type="InterPro" id="IPR052952">
    <property type="entry name" value="MFS-Transporter"/>
</dbReference>
<keyword evidence="3 5" id="KW-1133">Transmembrane helix</keyword>
<dbReference type="Gene3D" id="1.20.1250.20">
    <property type="entry name" value="MFS general substrate transporter like domains"/>
    <property type="match status" value="2"/>
</dbReference>
<feature type="transmembrane region" description="Helical" evidence="5">
    <location>
        <begin position="293"/>
        <end position="315"/>
    </location>
</feature>
<dbReference type="InterPro" id="IPR036259">
    <property type="entry name" value="MFS_trans_sf"/>
</dbReference>
<dbReference type="Pfam" id="PF07690">
    <property type="entry name" value="MFS_1"/>
    <property type="match status" value="1"/>
</dbReference>
<proteinExistence type="predicted"/>
<feature type="transmembrane region" description="Helical" evidence="5">
    <location>
        <begin position="159"/>
        <end position="175"/>
    </location>
</feature>
<dbReference type="PROSITE" id="PS50850">
    <property type="entry name" value="MFS"/>
    <property type="match status" value="1"/>
</dbReference>
<evidence type="ECO:0000259" key="6">
    <source>
        <dbReference type="PROSITE" id="PS50850"/>
    </source>
</evidence>
<feature type="transmembrane region" description="Helical" evidence="5">
    <location>
        <begin position="116"/>
        <end position="138"/>
    </location>
</feature>
<reference evidence="8" key="1">
    <citation type="journal article" date="2019" name="Int. J. Syst. Evol. Microbiol.">
        <title>The Global Catalogue of Microorganisms (GCM) 10K type strain sequencing project: providing services to taxonomists for standard genome sequencing and annotation.</title>
        <authorList>
            <consortium name="The Broad Institute Genomics Platform"/>
            <consortium name="The Broad Institute Genome Sequencing Center for Infectious Disease"/>
            <person name="Wu L."/>
            <person name="Ma J."/>
        </authorList>
    </citation>
    <scope>NUCLEOTIDE SEQUENCE [LARGE SCALE GENOMIC DNA]</scope>
    <source>
        <strain evidence="8">JCM 18302</strain>
    </source>
</reference>
<feature type="transmembrane region" description="Helical" evidence="5">
    <location>
        <begin position="221"/>
        <end position="241"/>
    </location>
</feature>
<dbReference type="RefSeq" id="WP_345605183.1">
    <property type="nucleotide sequence ID" value="NZ_BAABJO010000008.1"/>
</dbReference>
<keyword evidence="2 5" id="KW-0812">Transmembrane</keyword>
<evidence type="ECO:0000256" key="4">
    <source>
        <dbReference type="ARBA" id="ARBA00023136"/>
    </source>
</evidence>
<feature type="transmembrane region" description="Helical" evidence="5">
    <location>
        <begin position="62"/>
        <end position="80"/>
    </location>
</feature>
<evidence type="ECO:0000256" key="3">
    <source>
        <dbReference type="ARBA" id="ARBA00022989"/>
    </source>
</evidence>
<feature type="transmembrane region" description="Helical" evidence="5">
    <location>
        <begin position="181"/>
        <end position="200"/>
    </location>
</feature>
<feature type="domain" description="Major facilitator superfamily (MFS) profile" evidence="6">
    <location>
        <begin position="20"/>
        <end position="403"/>
    </location>
</feature>
<feature type="transmembrane region" description="Helical" evidence="5">
    <location>
        <begin position="367"/>
        <end position="391"/>
    </location>
</feature>
<keyword evidence="4 5" id="KW-0472">Membrane</keyword>
<evidence type="ECO:0000313" key="7">
    <source>
        <dbReference type="EMBL" id="GAA5119610.1"/>
    </source>
</evidence>
<comment type="subcellular location">
    <subcellularLocation>
        <location evidence="1">Cell membrane</location>
        <topology evidence="1">Multi-pass membrane protein</topology>
    </subcellularLocation>
</comment>
<keyword evidence="8" id="KW-1185">Reference proteome</keyword>
<sequence length="405" mass="40626">MTSPPDATAGTPAATAGSRRWVVLAIGVCAQASACAFVYGAPFLVPQLRDTLGLSLAAVGRYVAAPVVGLLLALVAWGAAADRFGERRVMSTGLLLGSAAMGAAALAPVGDSVARLLLLALGGAMAASVFAASGRLVMGWFPRHERGVAMGVRQTAQPLGVAVAGFTLPTLAASAGTFASLALPAALCLVMGVLVAAFAADPPRAGLAAAAAAGSPYRTPLLWRVHAASALLVMPQFAVSAFTVEYLVREQGFAVAGAGVLVGVVQFVGAAGRIGIGWWSDRVGSRMRPMRQISVATVAVLAAFAVGDLFAPWLAVAALVVGGLVTVAHNGLGYTATAEIAGPAWSGRALGVQNTGQNVFSALTPPVLGAVIGTVGYAAGFLLAAVAPVIATAVTPVRQERSPEW</sequence>
<dbReference type="Proteomes" id="UP001500804">
    <property type="component" value="Unassembled WGS sequence"/>
</dbReference>
<evidence type="ECO:0000256" key="2">
    <source>
        <dbReference type="ARBA" id="ARBA00022692"/>
    </source>
</evidence>
<dbReference type="InterPro" id="IPR020846">
    <property type="entry name" value="MFS_dom"/>
</dbReference>
<organism evidence="7 8">
    <name type="scientific">Pseudonocardia adelaidensis</name>
    <dbReference type="NCBI Taxonomy" id="648754"/>
    <lineage>
        <taxon>Bacteria</taxon>
        <taxon>Bacillati</taxon>
        <taxon>Actinomycetota</taxon>
        <taxon>Actinomycetes</taxon>
        <taxon>Pseudonocardiales</taxon>
        <taxon>Pseudonocardiaceae</taxon>
        <taxon>Pseudonocardia</taxon>
    </lineage>
</organism>
<dbReference type="InterPro" id="IPR011701">
    <property type="entry name" value="MFS"/>
</dbReference>
<feature type="transmembrane region" description="Helical" evidence="5">
    <location>
        <begin position="21"/>
        <end position="42"/>
    </location>
</feature>
<evidence type="ECO:0000313" key="8">
    <source>
        <dbReference type="Proteomes" id="UP001500804"/>
    </source>
</evidence>
<feature type="transmembrane region" description="Helical" evidence="5">
    <location>
        <begin position="92"/>
        <end position="110"/>
    </location>
</feature>
<dbReference type="PANTHER" id="PTHR23527">
    <property type="entry name" value="BLL3282 PROTEIN"/>
    <property type="match status" value="1"/>
</dbReference>
<dbReference type="PANTHER" id="PTHR23527:SF1">
    <property type="entry name" value="BLL3282 PROTEIN"/>
    <property type="match status" value="1"/>
</dbReference>
<evidence type="ECO:0000256" key="5">
    <source>
        <dbReference type="SAM" id="Phobius"/>
    </source>
</evidence>
<dbReference type="SUPFAM" id="SSF103473">
    <property type="entry name" value="MFS general substrate transporter"/>
    <property type="match status" value="1"/>
</dbReference>